<keyword evidence="2" id="KW-1185">Reference proteome</keyword>
<organism evidence="1 2">
    <name type="scientific">Ceraceosorus guamensis</name>
    <dbReference type="NCBI Taxonomy" id="1522189"/>
    <lineage>
        <taxon>Eukaryota</taxon>
        <taxon>Fungi</taxon>
        <taxon>Dikarya</taxon>
        <taxon>Basidiomycota</taxon>
        <taxon>Ustilaginomycotina</taxon>
        <taxon>Exobasidiomycetes</taxon>
        <taxon>Ceraceosorales</taxon>
        <taxon>Ceraceosoraceae</taxon>
        <taxon>Ceraceosorus</taxon>
    </lineage>
</organism>
<dbReference type="AlphaFoldDB" id="A0A316VRN6"/>
<dbReference type="OrthoDB" id="10439970at2759"/>
<evidence type="ECO:0000313" key="2">
    <source>
        <dbReference type="Proteomes" id="UP000245783"/>
    </source>
</evidence>
<dbReference type="Proteomes" id="UP000245783">
    <property type="component" value="Unassembled WGS sequence"/>
</dbReference>
<accession>A0A316VRN6</accession>
<dbReference type="GeneID" id="37037140"/>
<sequence>MIEHSRLISIFLGSGCCQNAVKILAKMEPSSKALCFHKALNSCQAIGTIPKELEGAMDANAFIAEHDVPATCSYLAAELSVEEAKMLLEKGKSMESVKKTGTGNRNNACVCNWLCGLGWHKLHKAESLLGKFVMVDKDVDGDFELNEEYRVVELPDSRHAPMRCRS</sequence>
<proteinExistence type="predicted"/>
<evidence type="ECO:0000313" key="1">
    <source>
        <dbReference type="EMBL" id="PWN40266.1"/>
    </source>
</evidence>
<gene>
    <name evidence="1" type="ORF">IE81DRAFT_331755</name>
</gene>
<dbReference type="InParanoid" id="A0A316VRN6"/>
<dbReference type="EMBL" id="KZ819423">
    <property type="protein sequence ID" value="PWN40266.1"/>
    <property type="molecule type" value="Genomic_DNA"/>
</dbReference>
<protein>
    <submittedName>
        <fullName evidence="1">Uncharacterized protein</fullName>
    </submittedName>
</protein>
<name>A0A316VRN6_9BASI</name>
<reference evidence="1 2" key="1">
    <citation type="journal article" date="2018" name="Mol. Biol. Evol.">
        <title>Broad Genomic Sampling Reveals a Smut Pathogenic Ancestry of the Fungal Clade Ustilaginomycotina.</title>
        <authorList>
            <person name="Kijpornyongpan T."/>
            <person name="Mondo S.J."/>
            <person name="Barry K."/>
            <person name="Sandor L."/>
            <person name="Lee J."/>
            <person name="Lipzen A."/>
            <person name="Pangilinan J."/>
            <person name="LaButti K."/>
            <person name="Hainaut M."/>
            <person name="Henrissat B."/>
            <person name="Grigoriev I.V."/>
            <person name="Spatafora J.W."/>
            <person name="Aime M.C."/>
        </authorList>
    </citation>
    <scope>NUCLEOTIDE SEQUENCE [LARGE SCALE GENOMIC DNA]</scope>
    <source>
        <strain evidence="1 2">MCA 4658</strain>
    </source>
</reference>
<dbReference type="RefSeq" id="XP_025367426.1">
    <property type="nucleotide sequence ID" value="XM_025515270.1"/>
</dbReference>